<name>C6LMH3_9FIRM</name>
<evidence type="ECO:0008006" key="3">
    <source>
        <dbReference type="Google" id="ProtNLM"/>
    </source>
</evidence>
<dbReference type="InterPro" id="IPR014942">
    <property type="entry name" value="AbiEii"/>
</dbReference>
<dbReference type="Proteomes" id="UP000005561">
    <property type="component" value="Unassembled WGS sequence"/>
</dbReference>
<dbReference type="Gene3D" id="3.10.450.620">
    <property type="entry name" value="JHP933, nucleotidyltransferase-like core domain"/>
    <property type="match status" value="1"/>
</dbReference>
<keyword evidence="2" id="KW-1185">Reference proteome</keyword>
<proteinExistence type="predicted"/>
<protein>
    <recommendedName>
        <fullName evidence="3">Nucleotidyl transferase AbiEii/AbiGii toxin family protein</fullName>
    </recommendedName>
</protein>
<dbReference type="EMBL" id="ACCL02000044">
    <property type="protein sequence ID" value="EET58170.1"/>
    <property type="molecule type" value="Genomic_DNA"/>
</dbReference>
<reference evidence="1" key="1">
    <citation type="submission" date="2009-07" db="EMBL/GenBank/DDBJ databases">
        <authorList>
            <person name="Weinstock G."/>
            <person name="Sodergren E."/>
            <person name="Clifton S."/>
            <person name="Fulton L."/>
            <person name="Fulton B."/>
            <person name="Courtney L."/>
            <person name="Fronick C."/>
            <person name="Harrison M."/>
            <person name="Strong C."/>
            <person name="Farmer C."/>
            <person name="Delahaunty K."/>
            <person name="Markovic C."/>
            <person name="Hall O."/>
            <person name="Minx P."/>
            <person name="Tomlinson C."/>
            <person name="Mitreva M."/>
            <person name="Nelson J."/>
            <person name="Hou S."/>
            <person name="Wollam A."/>
            <person name="Pepin K.H."/>
            <person name="Johnson M."/>
            <person name="Bhonagiri V."/>
            <person name="Nash W.E."/>
            <person name="Warren W."/>
            <person name="Chinwalla A."/>
            <person name="Mardis E.R."/>
            <person name="Wilson R.K."/>
        </authorList>
    </citation>
    <scope>NUCLEOTIDE SEQUENCE [LARGE SCALE GENOMIC DNA]</scope>
    <source>
        <strain evidence="1">DSM 14469</strain>
    </source>
</reference>
<gene>
    <name evidence="1" type="ORF">BRYFOR_09874</name>
</gene>
<comment type="caution">
    <text evidence="1">The sequence shown here is derived from an EMBL/GenBank/DDBJ whole genome shotgun (WGS) entry which is preliminary data.</text>
</comment>
<dbReference type="OrthoDB" id="9780929at2"/>
<evidence type="ECO:0000313" key="2">
    <source>
        <dbReference type="Proteomes" id="UP000005561"/>
    </source>
</evidence>
<dbReference type="AlphaFoldDB" id="C6LMH3"/>
<organism evidence="1 2">
    <name type="scientific">Marvinbryantia formatexigens DSM 14469</name>
    <dbReference type="NCBI Taxonomy" id="478749"/>
    <lineage>
        <taxon>Bacteria</taxon>
        <taxon>Bacillati</taxon>
        <taxon>Bacillota</taxon>
        <taxon>Clostridia</taxon>
        <taxon>Lachnospirales</taxon>
        <taxon>Lachnospiraceae</taxon>
        <taxon>Marvinbryantia</taxon>
    </lineage>
</organism>
<accession>C6LMH3</accession>
<dbReference type="RefSeq" id="WP_006864624.1">
    <property type="nucleotide sequence ID" value="NZ_ACCL02000044.1"/>
</dbReference>
<dbReference type="STRING" id="168384.SAMN05660368_04210"/>
<dbReference type="eggNOG" id="COG2253">
    <property type="taxonomic scope" value="Bacteria"/>
</dbReference>
<evidence type="ECO:0000313" key="1">
    <source>
        <dbReference type="EMBL" id="EET58170.1"/>
    </source>
</evidence>
<dbReference type="Pfam" id="PF08843">
    <property type="entry name" value="AbiEii"/>
    <property type="match status" value="1"/>
</dbReference>
<sequence length="304" mass="35025">MNLHNDKDAFEELIAAASVELKIPANIIEKDYYVTLTLRELSSRIRGMVFKGGTSLTKCYQILDRFSEDIDISYAASEGIPGESRKRQLKKAVVDSMNCLNFPITNLEETRSRRNYNCYHAAYPSIYAPTAELKSELIIETYIALLPFPTTVRMTDNYIYRFLRQSNQVYLAEEFNLMPFEITTQTIERTLVDKVFALCDYYLDGKAERHSRHLYDIHKIVENISFSESLPKLIREVRALRAPLSICPSAAEGVDINCILEEIIAKEAYKEDYLKITENLLFSPLSYEAAISSLQRLVDENYFK</sequence>